<evidence type="ECO:0000313" key="1">
    <source>
        <dbReference type="EMBL" id="CAA9540315.1"/>
    </source>
</evidence>
<reference evidence="1" key="1">
    <citation type="submission" date="2020-02" db="EMBL/GenBank/DDBJ databases">
        <authorList>
            <person name="Meier V. D."/>
        </authorList>
    </citation>
    <scope>NUCLEOTIDE SEQUENCE</scope>
    <source>
        <strain evidence="1">AVDCRST_MAG43</strain>
    </source>
</reference>
<sequence length="460" mass="50652">MLEPIPFAGESGSRPLAARHPRELAMSAAWHGALARELWTVDGRRVSVIFHGHWSHGFGPDFSDAMIEIEGEGLVSGAIELHGRSSEWTAHGHHLDPRYNTVILHVVSRIDSAETRRTDGKIVPVVTLGIPDDVLISIDSRLPEIWTELGGEVCAADLARREPERVRTVIWHLGDHRLDSRVRRFEGELSTAPVADVALRGIFDAFGYSENRAPMGALADRLVRACIRVRWNAETADPERSLRRTAMVLGSAGFLPMSPSDAHISGLSPRQLAGIEHGWFVIMSTGGEIPVPASAWTRARTRPANHPVARLMCASALMDRTDGDPFSALLEHVRSRSNIPEEIRQLSNAPGRPALGQARAIGLTANVILPLALAFSRQIADSELEDAASDAWSRLPVAEWSRPAKRARYQVAGDSRLDRLGERGIQGLIHLDRHLCTPRRCYECPIATEVVRDRQKNGMS</sequence>
<dbReference type="AlphaFoldDB" id="A0A6J4U780"/>
<evidence type="ECO:0008006" key="2">
    <source>
        <dbReference type="Google" id="ProtNLM"/>
    </source>
</evidence>
<gene>
    <name evidence="1" type="ORF">AVDCRST_MAG43-77</name>
</gene>
<dbReference type="InterPro" id="IPR021272">
    <property type="entry name" value="DUF2851"/>
</dbReference>
<dbReference type="Pfam" id="PF11013">
    <property type="entry name" value="DUF2851"/>
    <property type="match status" value="1"/>
</dbReference>
<name>A0A6J4U780_9BACT</name>
<accession>A0A6J4U780</accession>
<protein>
    <recommendedName>
        <fullName evidence="2">DUF2851 domain-containing protein</fullName>
    </recommendedName>
</protein>
<organism evidence="1">
    <name type="scientific">uncultured Thermomicrobiales bacterium</name>
    <dbReference type="NCBI Taxonomy" id="1645740"/>
    <lineage>
        <taxon>Bacteria</taxon>
        <taxon>Pseudomonadati</taxon>
        <taxon>Thermomicrobiota</taxon>
        <taxon>Thermomicrobia</taxon>
        <taxon>Thermomicrobiales</taxon>
        <taxon>environmental samples</taxon>
    </lineage>
</organism>
<dbReference type="EMBL" id="CADCWI010000005">
    <property type="protein sequence ID" value="CAA9540315.1"/>
    <property type="molecule type" value="Genomic_DNA"/>
</dbReference>
<proteinExistence type="predicted"/>